<dbReference type="AlphaFoldDB" id="A0A177BXI2"/>
<feature type="transmembrane region" description="Helical" evidence="1">
    <location>
        <begin position="166"/>
        <end position="185"/>
    </location>
</feature>
<dbReference type="InParanoid" id="A0A177BXI2"/>
<reference evidence="2 3" key="1">
    <citation type="submission" date="2016-05" db="EMBL/GenBank/DDBJ databases">
        <title>Comparative analysis of secretome profiles of manganese(II)-oxidizing ascomycete fungi.</title>
        <authorList>
            <consortium name="DOE Joint Genome Institute"/>
            <person name="Zeiner C.A."/>
            <person name="Purvine S.O."/>
            <person name="Zink E.M."/>
            <person name="Wu S."/>
            <person name="Pasa-Tolic L."/>
            <person name="Chaput D.L."/>
            <person name="Haridas S."/>
            <person name="Grigoriev I.V."/>
            <person name="Santelli C.M."/>
            <person name="Hansel C.M."/>
        </authorList>
    </citation>
    <scope>NUCLEOTIDE SEQUENCE [LARGE SCALE GENOMIC DNA]</scope>
    <source>
        <strain evidence="2 3">AP3s5-JAC2a</strain>
    </source>
</reference>
<evidence type="ECO:0000313" key="3">
    <source>
        <dbReference type="Proteomes" id="UP000077069"/>
    </source>
</evidence>
<keyword evidence="1" id="KW-1133">Transmembrane helix</keyword>
<name>A0A177BXI2_9PLEO</name>
<evidence type="ECO:0000256" key="1">
    <source>
        <dbReference type="SAM" id="Phobius"/>
    </source>
</evidence>
<protein>
    <submittedName>
        <fullName evidence="2">Uncharacterized protein</fullName>
    </submittedName>
</protein>
<gene>
    <name evidence="2" type="ORF">CC84DRAFT_1181819</name>
</gene>
<keyword evidence="3" id="KW-1185">Reference proteome</keyword>
<feature type="transmembrane region" description="Helical" evidence="1">
    <location>
        <begin position="130"/>
        <end position="151"/>
    </location>
</feature>
<dbReference type="GeneID" id="28764058"/>
<dbReference type="RefSeq" id="XP_018029472.1">
    <property type="nucleotide sequence ID" value="XM_018180572.1"/>
</dbReference>
<sequence length="201" mass="22355">MIPGTQGIRAAHPKTFFFAPFPDTQFDPHAAAARPQHTYYCGIRLRDRPRADSKYDVRAIYPASHPLCKPPTENKALAKVAELSIDDYFLKAQVPEDDGFLKPLWEKANKKKSGWEARGSDEETSPSPSIFNFQAISILLFLVLTLFGMFGSSSSSLPCPLPLTGTLNYALLCAAYTLFPPTLWVRDGVLQVSLRAGWYGR</sequence>
<keyword evidence="1" id="KW-0812">Transmembrane</keyword>
<dbReference type="Proteomes" id="UP000077069">
    <property type="component" value="Unassembled WGS sequence"/>
</dbReference>
<evidence type="ECO:0000313" key="2">
    <source>
        <dbReference type="EMBL" id="OAF99106.1"/>
    </source>
</evidence>
<organism evidence="2 3">
    <name type="scientific">Paraphaeosphaeria sporulosa</name>
    <dbReference type="NCBI Taxonomy" id="1460663"/>
    <lineage>
        <taxon>Eukaryota</taxon>
        <taxon>Fungi</taxon>
        <taxon>Dikarya</taxon>
        <taxon>Ascomycota</taxon>
        <taxon>Pezizomycotina</taxon>
        <taxon>Dothideomycetes</taxon>
        <taxon>Pleosporomycetidae</taxon>
        <taxon>Pleosporales</taxon>
        <taxon>Massarineae</taxon>
        <taxon>Didymosphaeriaceae</taxon>
        <taxon>Paraphaeosphaeria</taxon>
    </lineage>
</organism>
<proteinExistence type="predicted"/>
<dbReference type="EMBL" id="KV441563">
    <property type="protein sequence ID" value="OAF99106.1"/>
    <property type="molecule type" value="Genomic_DNA"/>
</dbReference>
<dbReference type="OrthoDB" id="10685175at2759"/>
<accession>A0A177BXI2</accession>
<keyword evidence="1" id="KW-0472">Membrane</keyword>